<keyword evidence="6" id="KW-1185">Reference proteome</keyword>
<dbReference type="InterPro" id="IPR000524">
    <property type="entry name" value="Tscrpt_reg_HTH_GntR"/>
</dbReference>
<evidence type="ECO:0000313" key="5">
    <source>
        <dbReference type="EMBL" id="GLQ36336.1"/>
    </source>
</evidence>
<protein>
    <submittedName>
        <fullName evidence="5">GntR family transcriptional regulator</fullName>
    </submittedName>
</protein>
<evidence type="ECO:0000256" key="1">
    <source>
        <dbReference type="ARBA" id="ARBA00023015"/>
    </source>
</evidence>
<dbReference type="Pfam" id="PF00392">
    <property type="entry name" value="GntR"/>
    <property type="match status" value="1"/>
</dbReference>
<dbReference type="SUPFAM" id="SSF64288">
    <property type="entry name" value="Chorismate lyase-like"/>
    <property type="match status" value="1"/>
</dbReference>
<dbReference type="PANTHER" id="PTHR44846:SF1">
    <property type="entry name" value="MANNOSYL-D-GLYCERATE TRANSPORT_METABOLISM SYSTEM REPRESSOR MNGR-RELATED"/>
    <property type="match status" value="1"/>
</dbReference>
<dbReference type="CDD" id="cd07377">
    <property type="entry name" value="WHTH_GntR"/>
    <property type="match status" value="1"/>
</dbReference>
<dbReference type="SMART" id="SM00345">
    <property type="entry name" value="HTH_GNTR"/>
    <property type="match status" value="1"/>
</dbReference>
<dbReference type="InterPro" id="IPR036388">
    <property type="entry name" value="WH-like_DNA-bd_sf"/>
</dbReference>
<dbReference type="InterPro" id="IPR036390">
    <property type="entry name" value="WH_DNA-bd_sf"/>
</dbReference>
<evidence type="ECO:0000259" key="4">
    <source>
        <dbReference type="PROSITE" id="PS50949"/>
    </source>
</evidence>
<dbReference type="PANTHER" id="PTHR44846">
    <property type="entry name" value="MANNOSYL-D-GLYCERATE TRANSPORT/METABOLISM SYSTEM REPRESSOR MNGR-RELATED"/>
    <property type="match status" value="1"/>
</dbReference>
<dbReference type="Pfam" id="PF07702">
    <property type="entry name" value="UTRA"/>
    <property type="match status" value="1"/>
</dbReference>
<organism evidence="5 6">
    <name type="scientific">Amylibacter marinus</name>
    <dbReference type="NCBI Taxonomy" id="1475483"/>
    <lineage>
        <taxon>Bacteria</taxon>
        <taxon>Pseudomonadati</taxon>
        <taxon>Pseudomonadota</taxon>
        <taxon>Alphaproteobacteria</taxon>
        <taxon>Rhodobacterales</taxon>
        <taxon>Paracoccaceae</taxon>
        <taxon>Amylibacter</taxon>
    </lineage>
</organism>
<dbReference type="EMBL" id="BSNN01000009">
    <property type="protein sequence ID" value="GLQ36336.1"/>
    <property type="molecule type" value="Genomic_DNA"/>
</dbReference>
<dbReference type="Proteomes" id="UP001156694">
    <property type="component" value="Unassembled WGS sequence"/>
</dbReference>
<dbReference type="InterPro" id="IPR050679">
    <property type="entry name" value="Bact_HTH_transcr_reg"/>
</dbReference>
<keyword evidence="3" id="KW-0804">Transcription</keyword>
<dbReference type="InterPro" id="IPR011663">
    <property type="entry name" value="UTRA"/>
</dbReference>
<dbReference type="Gene3D" id="1.10.10.10">
    <property type="entry name" value="Winged helix-like DNA-binding domain superfamily/Winged helix DNA-binding domain"/>
    <property type="match status" value="1"/>
</dbReference>
<evidence type="ECO:0000256" key="3">
    <source>
        <dbReference type="ARBA" id="ARBA00023163"/>
    </source>
</evidence>
<dbReference type="InterPro" id="IPR028978">
    <property type="entry name" value="Chorismate_lyase_/UTRA_dom_sf"/>
</dbReference>
<dbReference type="SMART" id="SM00866">
    <property type="entry name" value="UTRA"/>
    <property type="match status" value="1"/>
</dbReference>
<feature type="domain" description="HTH gntR-type" evidence="4">
    <location>
        <begin position="11"/>
        <end position="79"/>
    </location>
</feature>
<evidence type="ECO:0000256" key="2">
    <source>
        <dbReference type="ARBA" id="ARBA00023125"/>
    </source>
</evidence>
<name>A0ABQ5VYK7_9RHOB</name>
<dbReference type="PROSITE" id="PS50949">
    <property type="entry name" value="HTH_GNTR"/>
    <property type="match status" value="1"/>
</dbReference>
<keyword evidence="1" id="KW-0805">Transcription regulation</keyword>
<sequence>MLADDSAHGALPAYVQISEMIARDIEAGHLLVGDRLPPERAMAADIGVAVGTLRKALALLVTRGLIERRQGSGNYIRHVDGADSIYAFFRLELKGGGGLPTAQTLSVAHMDKPDDLPAFGTSTRAFRFRRLRLLGNIPAALEEIWLDGACADRIDTSEVSESLYHFYKSKLGLWIARAEDSISAAPVPGWTVDQFSPKAGDVVGFVERIAWDQHANPVEYSRNWFDPDVAAYVSRLK</sequence>
<comment type="caution">
    <text evidence="5">The sequence shown here is derived from an EMBL/GenBank/DDBJ whole genome shotgun (WGS) entry which is preliminary data.</text>
</comment>
<keyword evidence="2" id="KW-0238">DNA-binding</keyword>
<evidence type="ECO:0000313" key="6">
    <source>
        <dbReference type="Proteomes" id="UP001156694"/>
    </source>
</evidence>
<gene>
    <name evidence="5" type="ORF">GCM10007939_26200</name>
</gene>
<dbReference type="RefSeq" id="WP_284380154.1">
    <property type="nucleotide sequence ID" value="NZ_BSNN01000009.1"/>
</dbReference>
<dbReference type="Gene3D" id="3.40.1410.10">
    <property type="entry name" value="Chorismate lyase-like"/>
    <property type="match status" value="1"/>
</dbReference>
<dbReference type="SUPFAM" id="SSF46785">
    <property type="entry name" value="Winged helix' DNA-binding domain"/>
    <property type="match status" value="1"/>
</dbReference>
<proteinExistence type="predicted"/>
<accession>A0ABQ5VYK7</accession>
<reference evidence="6" key="1">
    <citation type="journal article" date="2019" name="Int. J. Syst. Evol. Microbiol.">
        <title>The Global Catalogue of Microorganisms (GCM) 10K type strain sequencing project: providing services to taxonomists for standard genome sequencing and annotation.</title>
        <authorList>
            <consortium name="The Broad Institute Genomics Platform"/>
            <consortium name="The Broad Institute Genome Sequencing Center for Infectious Disease"/>
            <person name="Wu L."/>
            <person name="Ma J."/>
        </authorList>
    </citation>
    <scope>NUCLEOTIDE SEQUENCE [LARGE SCALE GENOMIC DNA]</scope>
    <source>
        <strain evidence="6">NBRC 110140</strain>
    </source>
</reference>